<dbReference type="InterPro" id="IPR029068">
    <property type="entry name" value="Glyas_Bleomycin-R_OHBP_Dase"/>
</dbReference>
<comment type="caution">
    <text evidence="1">The sequence shown here is derived from an EMBL/GenBank/DDBJ whole genome shotgun (WGS) entry which is preliminary data.</text>
</comment>
<evidence type="ECO:0000313" key="1">
    <source>
        <dbReference type="EMBL" id="CAH2398620.1"/>
    </source>
</evidence>
<evidence type="ECO:0000313" key="2">
    <source>
        <dbReference type="Proteomes" id="UP001152604"/>
    </source>
</evidence>
<protein>
    <submittedName>
        <fullName evidence="1">Glyoxalase family protein</fullName>
    </submittedName>
</protein>
<accession>A0ABM9DR88</accession>
<proteinExistence type="predicted"/>
<name>A0ABM9DR88_9HYPH</name>
<dbReference type="SUPFAM" id="SSF54593">
    <property type="entry name" value="Glyoxalase/Bleomycin resistance protein/Dihydroxybiphenyl dioxygenase"/>
    <property type="match status" value="1"/>
</dbReference>
<gene>
    <name evidence="1" type="ORF">MES4922_20195</name>
</gene>
<organism evidence="1 2">
    <name type="scientific">Mesorhizobium ventifaucium</name>
    <dbReference type="NCBI Taxonomy" id="666020"/>
    <lineage>
        <taxon>Bacteria</taxon>
        <taxon>Pseudomonadati</taxon>
        <taxon>Pseudomonadota</taxon>
        <taxon>Alphaproteobacteria</taxon>
        <taxon>Hyphomicrobiales</taxon>
        <taxon>Phyllobacteriaceae</taxon>
        <taxon>Mesorhizobium</taxon>
    </lineage>
</organism>
<keyword evidence="2" id="KW-1185">Reference proteome</keyword>
<dbReference type="Gene3D" id="3.10.180.10">
    <property type="entry name" value="2,3-Dihydroxybiphenyl 1,2-Dioxygenase, domain 1"/>
    <property type="match status" value="1"/>
</dbReference>
<dbReference type="EMBL" id="CAKXZS010000012">
    <property type="protein sequence ID" value="CAH2398620.1"/>
    <property type="molecule type" value="Genomic_DNA"/>
</dbReference>
<sequence>MQASRDWAARLSEFHVPNSGEIERYYFRSLYFHEPAGSLVRDRDRRPGFHS</sequence>
<reference evidence="1" key="1">
    <citation type="submission" date="2022-03" db="EMBL/GenBank/DDBJ databases">
        <authorList>
            <person name="Brunel B."/>
        </authorList>
    </citation>
    <scope>NUCLEOTIDE SEQUENCE</scope>
    <source>
        <strain evidence="1">STM4922sample</strain>
    </source>
</reference>
<dbReference type="Proteomes" id="UP001152604">
    <property type="component" value="Unassembled WGS sequence"/>
</dbReference>